<protein>
    <submittedName>
        <fullName evidence="1">Uncharacterized protein</fullName>
    </submittedName>
</protein>
<dbReference type="KEGG" id="wic:J056_002872"/>
<dbReference type="HOGENOM" id="CLU_1595838_0_0_1"/>
<name>R9A9I3_WALI9</name>
<dbReference type="EMBL" id="KE007252">
    <property type="protein sequence ID" value="EOQ98762.1"/>
    <property type="molecule type" value="Genomic_DNA"/>
</dbReference>
<evidence type="ECO:0000313" key="2">
    <source>
        <dbReference type="Proteomes" id="UP000014064"/>
    </source>
</evidence>
<dbReference type="GeneID" id="20375824"/>
<dbReference type="AlphaFoldDB" id="R9A9I3"/>
<accession>R9A9I3</accession>
<organism evidence="1 2">
    <name type="scientific">Wallemia ichthyophaga (strain EXF-994 / CBS 113033)</name>
    <dbReference type="NCBI Taxonomy" id="1299270"/>
    <lineage>
        <taxon>Eukaryota</taxon>
        <taxon>Fungi</taxon>
        <taxon>Dikarya</taxon>
        <taxon>Basidiomycota</taxon>
        <taxon>Wallemiomycotina</taxon>
        <taxon>Wallemiomycetes</taxon>
        <taxon>Wallemiales</taxon>
        <taxon>Wallemiaceae</taxon>
        <taxon>Wallemia</taxon>
    </lineage>
</organism>
<dbReference type="Proteomes" id="UP000014064">
    <property type="component" value="Unassembled WGS sequence"/>
</dbReference>
<evidence type="ECO:0000313" key="1">
    <source>
        <dbReference type="EMBL" id="EOQ98762.1"/>
    </source>
</evidence>
<proteinExistence type="predicted"/>
<keyword evidence="2" id="KW-1185">Reference proteome</keyword>
<dbReference type="RefSeq" id="XP_009270412.1">
    <property type="nucleotide sequence ID" value="XM_009272137.1"/>
</dbReference>
<sequence length="167" mass="18251">MSSESNPQSHSGGILKGKDLVNYTLGTDSSKSNEEIKEQAKFNLYKKASEAKTTAEGTSEKAKARANQTSGLLLAIALQMQRVLPRKLKAKLRIMFDKVRRAFEPMCTVNLTFTSSNKTFSQRLKDMASTLSIPAQWSAAAKAEAPVAAQKALELITQPVKLASFNQ</sequence>
<reference evidence="2" key="1">
    <citation type="journal article" date="2013" name="BMC Genomics">
        <title>Genome and transcriptome sequencing of the halophilic fungus Wallemia ichthyophaga: haloadaptations present and absent.</title>
        <authorList>
            <person name="Zajc J."/>
            <person name="Liu Y."/>
            <person name="Dai W."/>
            <person name="Yang Z."/>
            <person name="Hu J."/>
            <person name="Gostincar C."/>
            <person name="Gunde-Cimerman N."/>
        </authorList>
    </citation>
    <scope>NUCLEOTIDE SEQUENCE [LARGE SCALE GENOMIC DNA]</scope>
    <source>
        <strain evidence="2">EXF-994 / CBS 113033</strain>
    </source>
</reference>
<gene>
    <name evidence="1" type="ORF">J056_002872</name>
</gene>